<dbReference type="EMBL" id="JAJTND010000004">
    <property type="protein sequence ID" value="MCE3532469.1"/>
    <property type="molecule type" value="Genomic_DNA"/>
</dbReference>
<gene>
    <name evidence="2" type="ORF">LXO92_08775</name>
</gene>
<feature type="compositionally biased region" description="Basic and acidic residues" evidence="1">
    <location>
        <begin position="480"/>
        <end position="502"/>
    </location>
</feature>
<name>A0ABS8X6P7_9GAMM</name>
<feature type="compositionally biased region" description="Basic and acidic residues" evidence="1">
    <location>
        <begin position="441"/>
        <end position="472"/>
    </location>
</feature>
<evidence type="ECO:0000313" key="2">
    <source>
        <dbReference type="EMBL" id="MCE3532469.1"/>
    </source>
</evidence>
<evidence type="ECO:0008006" key="4">
    <source>
        <dbReference type="Google" id="ProtNLM"/>
    </source>
</evidence>
<dbReference type="Proteomes" id="UP001320170">
    <property type="component" value="Unassembled WGS sequence"/>
</dbReference>
<reference evidence="2 3" key="1">
    <citation type="journal article" date="2024" name="Pathogens">
        <title>Characterization of a Novel Species of Legionella Isolated from a Healthcare Facility: Legionella resiliens sp. nov.</title>
        <authorList>
            <person name="Cristino S."/>
            <person name="Pascale M.R."/>
            <person name="Marino F."/>
            <person name="Derelitto C."/>
            <person name="Salaris S."/>
            <person name="Orsini M."/>
            <person name="Squarzoni S."/>
            <person name="Grottola A."/>
            <person name="Girolamini L."/>
        </authorList>
    </citation>
    <scope>NUCLEOTIDE SEQUENCE [LARGE SCALE GENOMIC DNA]</scope>
    <source>
        <strain evidence="2 3">8cVS16</strain>
    </source>
</reference>
<feature type="region of interest" description="Disordered" evidence="1">
    <location>
        <begin position="441"/>
        <end position="509"/>
    </location>
</feature>
<protein>
    <recommendedName>
        <fullName evidence="4">Coiled coil domain-containing protein</fullName>
    </recommendedName>
</protein>
<comment type="caution">
    <text evidence="2">The sequence shown here is derived from an EMBL/GenBank/DDBJ whole genome shotgun (WGS) entry which is preliminary data.</text>
</comment>
<evidence type="ECO:0000313" key="3">
    <source>
        <dbReference type="Proteomes" id="UP001320170"/>
    </source>
</evidence>
<evidence type="ECO:0000256" key="1">
    <source>
        <dbReference type="SAM" id="MobiDB-lite"/>
    </source>
</evidence>
<sequence length="509" mass="58396">MPSLRQALYNILKSRRFLDQFSEQEQERILQNYRDSIGLTQNLTFGAEALKAHADKRLQNSSGFTTKVGPNEEDTFAKLIQGDNPPEKQEVRTAFENLLKPKEFYTDAQETYKDSMEFFKKRINQIPELTVDKTRGYLEQINQRGRKAIEAQQKKELEDFKAALDSTLPGALSEKIKKALGKTTEEVETIKKDLIAEMEKKHAEQLSAFNDSAKENLTILDKASALENKRVIFSGMLESWQDQLSASDRDRMDKEMERAREENRKKRGITLPERNTTAYVDFENQTISAIDPNDLDFIISLSGSEIKQQKGTKEGEPGIWTVEMSSRIFSPFYYLSNKENPKVDMLTMAQAVRASGFDSITMTINFDDKKTLKDRAKQAYEAALEAGFDPAPLPGQEKVDEKERKKGIHLIDKSTGKEIDPRDIFSAKELQMLHEKAAQRRQKLSELVKEEPKKEPPEVTTRQFREEIDKGRIQAKMTGKTKEEIEAEEQKISRKEAEREQEIQGILGH</sequence>
<organism evidence="2 3">
    <name type="scientific">Legionella resiliens</name>
    <dbReference type="NCBI Taxonomy" id="2905958"/>
    <lineage>
        <taxon>Bacteria</taxon>
        <taxon>Pseudomonadati</taxon>
        <taxon>Pseudomonadota</taxon>
        <taxon>Gammaproteobacteria</taxon>
        <taxon>Legionellales</taxon>
        <taxon>Legionellaceae</taxon>
        <taxon>Legionella</taxon>
    </lineage>
</organism>
<proteinExistence type="predicted"/>
<dbReference type="RefSeq" id="WP_182352303.1">
    <property type="nucleotide sequence ID" value="NZ_JAJSPM010000005.1"/>
</dbReference>
<keyword evidence="3" id="KW-1185">Reference proteome</keyword>
<accession>A0ABS8X6P7</accession>